<sequence>MPDFTWNAAALEGNTFTLPEVKTLLDGVTVGGKHLEEAEQILALRDAIELLANLVSSGEFRMDKQTSDLIHAQVARHEAIEFGQFRGEGTVAGGGHVQLTDGHRVEGISTAELSRDHANLMAALSAISDPVLRSMVYFCSATRSQFYFDGNKRTARLMMAGELLSHGYDAINVPFARALEFHLALDELFRSDDATEMLKFLASC</sequence>
<name>A0ABS0LAF1_9CORY</name>
<dbReference type="SUPFAM" id="SSF140931">
    <property type="entry name" value="Fic-like"/>
    <property type="match status" value="1"/>
</dbReference>
<evidence type="ECO:0000259" key="1">
    <source>
        <dbReference type="PROSITE" id="PS51459"/>
    </source>
</evidence>
<dbReference type="PROSITE" id="PS51459">
    <property type="entry name" value="FIDO"/>
    <property type="match status" value="1"/>
</dbReference>
<evidence type="ECO:0000313" key="2">
    <source>
        <dbReference type="EMBL" id="MBG9353658.1"/>
    </source>
</evidence>
<comment type="caution">
    <text evidence="2">The sequence shown here is derived from an EMBL/GenBank/DDBJ whole genome shotgun (WGS) entry which is preliminary data.</text>
</comment>
<organism evidence="2 3">
    <name type="scientific">Corynebacterium belfantii</name>
    <dbReference type="NCBI Taxonomy" id="2014537"/>
    <lineage>
        <taxon>Bacteria</taxon>
        <taxon>Bacillati</taxon>
        <taxon>Actinomycetota</taxon>
        <taxon>Actinomycetes</taxon>
        <taxon>Mycobacteriales</taxon>
        <taxon>Corynebacteriaceae</taxon>
        <taxon>Corynebacterium</taxon>
    </lineage>
</organism>
<dbReference type="Proteomes" id="UP000615580">
    <property type="component" value="Unassembled WGS sequence"/>
</dbReference>
<dbReference type="Gene3D" id="1.10.3290.10">
    <property type="entry name" value="Fido-like domain"/>
    <property type="match status" value="1"/>
</dbReference>
<dbReference type="InterPro" id="IPR036597">
    <property type="entry name" value="Fido-like_dom_sf"/>
</dbReference>
<protein>
    <recommendedName>
        <fullName evidence="1">Fido domain-containing protein</fullName>
    </recommendedName>
</protein>
<reference evidence="2 3" key="1">
    <citation type="journal article" date="2020" name="J. Clin. Microbiol.">
        <title>Assessing the Genetic Diversity of Austrian Corynebacterium diphtheriae Clinical Isolates, 2011-2019.</title>
        <authorList>
            <person name="Schaeffer J."/>
            <person name="Huhulescu S."/>
            <person name="Stoeger A."/>
            <person name="Allerberger F."/>
            <person name="Ruppitsch W."/>
        </authorList>
    </citation>
    <scope>NUCLEOTIDE SEQUENCE [LARGE SCALE GENOMIC DNA]</scope>
    <source>
        <strain evidence="2 3">04-17</strain>
    </source>
</reference>
<accession>A0ABS0LAF1</accession>
<gene>
    <name evidence="2" type="ORF">I4J41_03295</name>
</gene>
<feature type="domain" description="Fido" evidence="1">
    <location>
        <begin position="62"/>
        <end position="203"/>
    </location>
</feature>
<keyword evidence="3" id="KW-1185">Reference proteome</keyword>
<evidence type="ECO:0000313" key="3">
    <source>
        <dbReference type="Proteomes" id="UP000615580"/>
    </source>
</evidence>
<dbReference type="EMBL" id="JADQUG010000008">
    <property type="protein sequence ID" value="MBG9353658.1"/>
    <property type="molecule type" value="Genomic_DNA"/>
</dbReference>
<dbReference type="InterPro" id="IPR003812">
    <property type="entry name" value="Fido"/>
</dbReference>
<proteinExistence type="predicted"/>